<dbReference type="Proteomes" id="UP000091967">
    <property type="component" value="Unassembled WGS sequence"/>
</dbReference>
<accession>A0A1B8AUW4</accession>
<organism evidence="2 3">
    <name type="scientific">Fusarium poae</name>
    <dbReference type="NCBI Taxonomy" id="36050"/>
    <lineage>
        <taxon>Eukaryota</taxon>
        <taxon>Fungi</taxon>
        <taxon>Dikarya</taxon>
        <taxon>Ascomycota</taxon>
        <taxon>Pezizomycotina</taxon>
        <taxon>Sordariomycetes</taxon>
        <taxon>Hypocreomycetidae</taxon>
        <taxon>Hypocreales</taxon>
        <taxon>Nectriaceae</taxon>
        <taxon>Fusarium</taxon>
    </lineage>
</organism>
<feature type="region of interest" description="Disordered" evidence="1">
    <location>
        <begin position="252"/>
        <end position="361"/>
    </location>
</feature>
<keyword evidence="3" id="KW-1185">Reference proteome</keyword>
<sequence length="488" mass="54299">MSDPVGSTEKAIQLQNYHRRWQSQVDNTATPRDDLYEAKLKDRKARHGEAYKTWLAGLSNGDVVSSSTCQEDFDRATADLGQFACRQHQERLEKRQEDGLREHLDILGLSFSVKVYTKWLADNHAPPTPVQDQVEEEVLAANTTPSTHTETPPTNRTIMFKQLYNGGKPAKQYVIEEFRGDWYIVECDEHEKQFHVPHPLNSAQNHLRHWEHHETANKKLSIPYTKVISVLGTRVTGCTKELAEKNNAIVLGLPPVSSGQPTRTRPSPIANADDNSDDDTDIVQTSSRTRRESNVPFRAQVEKYLPERGHRNSKIGGPIGNNINVADESSANGSSEAFYNCPADTNQPSPEERRSSITAGKQVIQGPVAVSSDIPFTDYDGLPGGEELRQARGNEPDLNFHDDSMEVDSRTISDSADSTNTAFPFTSYSFQLGSNNRDSNPHQRVEDPSMSDGAQAGPSSARPLDPDRMLFNARLQAKYAAAAAYHNM</sequence>
<proteinExistence type="predicted"/>
<evidence type="ECO:0000313" key="2">
    <source>
        <dbReference type="EMBL" id="OBS24166.1"/>
    </source>
</evidence>
<name>A0A1B8AUW4_FUSPO</name>
<dbReference type="EMBL" id="LYXU01000002">
    <property type="protein sequence ID" value="OBS24166.1"/>
    <property type="molecule type" value="Genomic_DNA"/>
</dbReference>
<dbReference type="AlphaFoldDB" id="A0A1B8AUW4"/>
<feature type="compositionally biased region" description="Basic and acidic residues" evidence="1">
    <location>
        <begin position="300"/>
        <end position="310"/>
    </location>
</feature>
<reference evidence="2 3" key="1">
    <citation type="submission" date="2016-06" db="EMBL/GenBank/DDBJ databases">
        <title>Living apart together: crosstalk between the core and supernumerary genomes in a fungal plant pathogen.</title>
        <authorList>
            <person name="Vanheule A."/>
            <person name="Audenaert K."/>
            <person name="Warris S."/>
            <person name="Van De Geest H."/>
            <person name="Schijlen E."/>
            <person name="Hofte M."/>
            <person name="De Saeger S."/>
            <person name="Haesaert G."/>
            <person name="Waalwijk C."/>
            <person name="Van Der Lee T."/>
        </authorList>
    </citation>
    <scope>NUCLEOTIDE SEQUENCE [LARGE SCALE GENOMIC DNA]</scope>
    <source>
        <strain evidence="2 3">2516</strain>
    </source>
</reference>
<comment type="caution">
    <text evidence="2">The sequence shown here is derived from an EMBL/GenBank/DDBJ whole genome shotgun (WGS) entry which is preliminary data.</text>
</comment>
<gene>
    <name evidence="2" type="ORF">FPOA_04713</name>
</gene>
<dbReference type="STRING" id="36050.A0A1B8AUW4"/>
<protein>
    <submittedName>
        <fullName evidence="2">Uncharacterized protein</fullName>
    </submittedName>
</protein>
<feature type="region of interest" description="Disordered" evidence="1">
    <location>
        <begin position="432"/>
        <end position="466"/>
    </location>
</feature>
<evidence type="ECO:0000256" key="1">
    <source>
        <dbReference type="SAM" id="MobiDB-lite"/>
    </source>
</evidence>
<evidence type="ECO:0000313" key="3">
    <source>
        <dbReference type="Proteomes" id="UP000091967"/>
    </source>
</evidence>
<feature type="compositionally biased region" description="Polar residues" evidence="1">
    <location>
        <begin position="321"/>
        <end position="349"/>
    </location>
</feature>